<comment type="similarity">
    <text evidence="1">Belongs to the LOG family.</text>
</comment>
<dbReference type="PANTHER" id="PTHR43393">
    <property type="entry name" value="CYTOKININ RIBOSIDE 5'-MONOPHOSPHATE PHOSPHORIBOHYDROLASE"/>
    <property type="match status" value="1"/>
</dbReference>
<dbReference type="PANTHER" id="PTHR43393:SF2">
    <property type="entry name" value="CYTOKININ RIBOSIDE 5'-MONOPHOSPHATE PHOSPHORIBOHYDROLASE"/>
    <property type="match status" value="1"/>
</dbReference>
<dbReference type="Proteomes" id="UP001183607">
    <property type="component" value="Unassembled WGS sequence"/>
</dbReference>
<sequence length="249" mass="27080">MASLESNGPVEEQRLGPVVRRRDQVQPGTTDQRLLDSRGDTDWVHTDPWRVMRMQSELVDGFGALAELPPAISVFGSARTSPDSPEYALGVRLGRALTEAGYAVITGGGPGAMEAANRGAWEAQGTSVGLGIELPFEQGVNKYVDIAVNFRYFFVRKVMFVKYARGFVVLPGGFGTLDELFEALTLVQTQKVTRFPIVLFGTAYWGGLVDWLRDTLIAEGKANPGDLDLFHLTDDVDEAVALVTKEAGV</sequence>
<dbReference type="RefSeq" id="WP_007822408.1">
    <property type="nucleotide sequence ID" value="NZ_JAVRER010000018.1"/>
</dbReference>
<dbReference type="NCBIfam" id="TIGR00730">
    <property type="entry name" value="Rossman fold protein, TIGR00730 family"/>
    <property type="match status" value="1"/>
</dbReference>
<evidence type="ECO:0000256" key="1">
    <source>
        <dbReference type="RuleBase" id="RU363015"/>
    </source>
</evidence>
<dbReference type="AlphaFoldDB" id="A0ABD5E586"/>
<evidence type="ECO:0000313" key="3">
    <source>
        <dbReference type="EMBL" id="MDT0416586.1"/>
    </source>
</evidence>
<dbReference type="EC" id="3.2.2.n1" evidence="1"/>
<comment type="catalytic activity">
    <reaction evidence="1">
        <text>N(6)-(dimethylallyl)adenosine 5'-phosphate + H2O = N(6)-dimethylallyladenine + D-ribose 5-phosphate</text>
        <dbReference type="Rhea" id="RHEA:48560"/>
        <dbReference type="ChEBI" id="CHEBI:15377"/>
        <dbReference type="ChEBI" id="CHEBI:17660"/>
        <dbReference type="ChEBI" id="CHEBI:57526"/>
        <dbReference type="ChEBI" id="CHEBI:78346"/>
        <dbReference type="EC" id="3.2.2.n1"/>
    </reaction>
</comment>
<accession>A0ABD5E586</accession>
<dbReference type="SUPFAM" id="SSF102405">
    <property type="entry name" value="MCP/YpsA-like"/>
    <property type="match status" value="1"/>
</dbReference>
<dbReference type="Pfam" id="PF03641">
    <property type="entry name" value="Lysine_decarbox"/>
    <property type="match status" value="1"/>
</dbReference>
<dbReference type="Gene3D" id="3.40.50.450">
    <property type="match status" value="1"/>
</dbReference>
<dbReference type="GO" id="GO:0009691">
    <property type="term" value="P:cytokinin biosynthetic process"/>
    <property type="evidence" value="ECO:0007669"/>
    <property type="project" value="UniProtKB-UniRule"/>
</dbReference>
<evidence type="ECO:0000256" key="2">
    <source>
        <dbReference type="SAM" id="MobiDB-lite"/>
    </source>
</evidence>
<evidence type="ECO:0000313" key="4">
    <source>
        <dbReference type="Proteomes" id="UP001183607"/>
    </source>
</evidence>
<comment type="caution">
    <text evidence="3">The sequence shown here is derived from an EMBL/GenBank/DDBJ whole genome shotgun (WGS) entry which is preliminary data.</text>
</comment>
<keyword evidence="1" id="KW-0378">Hydrolase</keyword>
<dbReference type="FunFam" id="3.40.50.450:FF:000011">
    <property type="entry name" value="TIGR00730 family Rossman fold protein"/>
    <property type="match status" value="1"/>
</dbReference>
<organism evidence="3 4">
    <name type="scientific">Streptomyces evansiae</name>
    <dbReference type="NCBI Taxonomy" id="3075535"/>
    <lineage>
        <taxon>Bacteria</taxon>
        <taxon>Bacillati</taxon>
        <taxon>Actinomycetota</taxon>
        <taxon>Actinomycetes</taxon>
        <taxon>Kitasatosporales</taxon>
        <taxon>Streptomycetaceae</taxon>
        <taxon>Streptomyces</taxon>
    </lineage>
</organism>
<dbReference type="InterPro" id="IPR052341">
    <property type="entry name" value="LOG_family_nucleotidases"/>
</dbReference>
<dbReference type="InterPro" id="IPR005269">
    <property type="entry name" value="LOG"/>
</dbReference>
<feature type="region of interest" description="Disordered" evidence="2">
    <location>
        <begin position="1"/>
        <end position="41"/>
    </location>
</feature>
<proteinExistence type="inferred from homology"/>
<comment type="catalytic activity">
    <reaction evidence="1">
        <text>9-ribosyl-trans-zeatin 5'-phosphate + H2O = trans-zeatin + D-ribose 5-phosphate</text>
        <dbReference type="Rhea" id="RHEA:48564"/>
        <dbReference type="ChEBI" id="CHEBI:15377"/>
        <dbReference type="ChEBI" id="CHEBI:16522"/>
        <dbReference type="ChEBI" id="CHEBI:78346"/>
        <dbReference type="ChEBI" id="CHEBI:87947"/>
        <dbReference type="EC" id="3.2.2.n1"/>
    </reaction>
</comment>
<dbReference type="EMBL" id="JAVRER010000018">
    <property type="protein sequence ID" value="MDT0416586.1"/>
    <property type="molecule type" value="Genomic_DNA"/>
</dbReference>
<name>A0ABD5E586_9ACTN</name>
<protein>
    <recommendedName>
        <fullName evidence="1">Cytokinin riboside 5'-monophosphate phosphoribohydrolase</fullName>
        <ecNumber evidence="1">3.2.2.n1</ecNumber>
    </recommendedName>
</protein>
<reference evidence="4" key="1">
    <citation type="submission" date="2023-07" db="EMBL/GenBank/DDBJ databases">
        <title>30 novel species of actinomycetes from the DSMZ collection.</title>
        <authorList>
            <person name="Nouioui I."/>
        </authorList>
    </citation>
    <scope>NUCLEOTIDE SEQUENCE [LARGE SCALE GENOMIC DNA]</scope>
    <source>
        <strain evidence="4">DSM 41982</strain>
    </source>
</reference>
<keyword evidence="1" id="KW-0203">Cytokinin biosynthesis</keyword>
<gene>
    <name evidence="3" type="ORF">RM574_13925</name>
</gene>
<dbReference type="GO" id="GO:0016787">
    <property type="term" value="F:hydrolase activity"/>
    <property type="evidence" value="ECO:0007669"/>
    <property type="project" value="UniProtKB-KW"/>
</dbReference>
<dbReference type="InterPro" id="IPR031100">
    <property type="entry name" value="LOG_fam"/>
</dbReference>